<dbReference type="GO" id="GO:0006655">
    <property type="term" value="P:phosphatidylglycerol biosynthetic process"/>
    <property type="evidence" value="ECO:0007669"/>
    <property type="project" value="UniProtKB-UniPathway"/>
</dbReference>
<keyword evidence="1" id="KW-0595">Phospholipid degradation</keyword>
<dbReference type="Proteomes" id="UP000198539">
    <property type="component" value="Unassembled WGS sequence"/>
</dbReference>
<proteinExistence type="predicted"/>
<keyword evidence="1" id="KW-0460">Magnesium</keyword>
<dbReference type="STRING" id="564137.SAMN04488238_10916"/>
<keyword evidence="1" id="KW-1208">Phospholipid metabolism</keyword>
<keyword evidence="2" id="KW-1133">Transmembrane helix</keyword>
<dbReference type="PIRSF" id="PIRSF006162">
    <property type="entry name" value="PgpA"/>
    <property type="match status" value="1"/>
</dbReference>
<keyword evidence="1" id="KW-1003">Cell membrane</keyword>
<keyword evidence="1" id="KW-0479">Metal-binding</keyword>
<feature type="domain" description="YutG/PgpA" evidence="3">
    <location>
        <begin position="6"/>
        <end position="155"/>
    </location>
</feature>
<dbReference type="EC" id="3.1.3.27" evidence="1"/>
<dbReference type="UniPathway" id="UPA00084">
    <property type="reaction ID" value="UER00504"/>
</dbReference>
<organism evidence="4 5">
    <name type="scientific">Roseicitreum antarcticum</name>
    <dbReference type="NCBI Taxonomy" id="564137"/>
    <lineage>
        <taxon>Bacteria</taxon>
        <taxon>Pseudomonadati</taxon>
        <taxon>Pseudomonadota</taxon>
        <taxon>Alphaproteobacteria</taxon>
        <taxon>Rhodobacterales</taxon>
        <taxon>Paracoccaceae</taxon>
        <taxon>Roseicitreum</taxon>
    </lineage>
</organism>
<dbReference type="GO" id="GO:0005886">
    <property type="term" value="C:plasma membrane"/>
    <property type="evidence" value="ECO:0007669"/>
    <property type="project" value="UniProtKB-SubCell"/>
</dbReference>
<comment type="catalytic activity">
    <reaction evidence="1">
        <text>a 1,2-diacyl-sn-glycero-3-phospho-(1'-sn-glycero-3'-phosphate) + H2O = a 1,2-diacyl-sn-glycero-3-phospho-(1'-sn-glycerol) + phosphate</text>
        <dbReference type="Rhea" id="RHEA:33751"/>
        <dbReference type="ChEBI" id="CHEBI:15377"/>
        <dbReference type="ChEBI" id="CHEBI:43474"/>
        <dbReference type="ChEBI" id="CHEBI:60110"/>
        <dbReference type="ChEBI" id="CHEBI:64716"/>
        <dbReference type="EC" id="3.1.3.27"/>
    </reaction>
</comment>
<gene>
    <name evidence="4" type="ORF">SAMN04488238_10916</name>
</gene>
<evidence type="ECO:0000313" key="4">
    <source>
        <dbReference type="EMBL" id="SDX49015.1"/>
    </source>
</evidence>
<dbReference type="GO" id="GO:0046872">
    <property type="term" value="F:metal ion binding"/>
    <property type="evidence" value="ECO:0007669"/>
    <property type="project" value="UniProtKB-KW"/>
</dbReference>
<name>A0A1H3C4L4_9RHOB</name>
<dbReference type="InterPro" id="IPR036681">
    <property type="entry name" value="PgpA-like_sf"/>
</dbReference>
<dbReference type="AlphaFoldDB" id="A0A1H3C4L4"/>
<keyword evidence="1 2" id="KW-0472">Membrane</keyword>
<comment type="cofactor">
    <cofactor evidence="1">
        <name>Mg(2+)</name>
        <dbReference type="ChEBI" id="CHEBI:18420"/>
    </cofactor>
</comment>
<keyword evidence="1" id="KW-0997">Cell inner membrane</keyword>
<feature type="transmembrane region" description="Helical" evidence="2">
    <location>
        <begin position="100"/>
        <end position="117"/>
    </location>
</feature>
<keyword evidence="5" id="KW-1185">Reference proteome</keyword>
<keyword evidence="1" id="KW-0378">Hydrolase</keyword>
<comment type="function">
    <text evidence="1">Lipid phosphatase which dephosphorylates phosphatidylglycerophosphate (PGP) to phosphatidylglycerol (PG).</text>
</comment>
<sequence>MSFARLIATFFGAGLLRPAPGTWGTLAALPAAWVIATLGGFPVFVLATLAVCGIGWWATAQATRGMADPDPSEIVIDEVAGMWITLLPVIYGAWSRDMALLALWPGWVVGFLAFRAFDITKLGPIGWADRMHTPLGVMLDDVIAGVFAALVVTVAAGIAHGIIMA</sequence>
<evidence type="ECO:0000256" key="1">
    <source>
        <dbReference type="PIRNR" id="PIRNR006162"/>
    </source>
</evidence>
<dbReference type="Pfam" id="PF04608">
    <property type="entry name" value="PgpA"/>
    <property type="match status" value="1"/>
</dbReference>
<evidence type="ECO:0000256" key="2">
    <source>
        <dbReference type="SAM" id="Phobius"/>
    </source>
</evidence>
<keyword evidence="1" id="KW-0442">Lipid degradation</keyword>
<dbReference type="SUPFAM" id="SSF101307">
    <property type="entry name" value="YutG-like"/>
    <property type="match status" value="1"/>
</dbReference>
<dbReference type="RefSeq" id="WP_092891147.1">
    <property type="nucleotide sequence ID" value="NZ_CP061498.1"/>
</dbReference>
<feature type="transmembrane region" description="Helical" evidence="2">
    <location>
        <begin position="31"/>
        <end position="58"/>
    </location>
</feature>
<dbReference type="CDD" id="cd06971">
    <property type="entry name" value="PgpA"/>
    <property type="match status" value="1"/>
</dbReference>
<evidence type="ECO:0000313" key="5">
    <source>
        <dbReference type="Proteomes" id="UP000198539"/>
    </source>
</evidence>
<comment type="subcellular location">
    <subcellularLocation>
        <location evidence="1">Cell inner membrane</location>
        <topology evidence="1">Multi-pass membrane protein</topology>
    </subcellularLocation>
</comment>
<dbReference type="GO" id="GO:0009395">
    <property type="term" value="P:phospholipid catabolic process"/>
    <property type="evidence" value="ECO:0007669"/>
    <property type="project" value="UniProtKB-KW"/>
</dbReference>
<accession>A0A1H3C4L4</accession>
<keyword evidence="1" id="KW-0443">Lipid metabolism</keyword>
<comment type="pathway">
    <text evidence="1">Phospholipid metabolism; phosphatidylglycerol biosynthesis; phosphatidylglycerol from CDP-diacylglycerol: step 2/2.</text>
</comment>
<keyword evidence="1 2" id="KW-0812">Transmembrane</keyword>
<dbReference type="GO" id="GO:0008962">
    <property type="term" value="F:phosphatidylglycerophosphatase activity"/>
    <property type="evidence" value="ECO:0007669"/>
    <property type="project" value="UniProtKB-EC"/>
</dbReference>
<reference evidence="4 5" key="1">
    <citation type="submission" date="2016-10" db="EMBL/GenBank/DDBJ databases">
        <authorList>
            <person name="de Groot N.N."/>
        </authorList>
    </citation>
    <scope>NUCLEOTIDE SEQUENCE [LARGE SCALE GENOMIC DNA]</scope>
    <source>
        <strain evidence="4 5">CGMCC 1.8894</strain>
    </source>
</reference>
<dbReference type="EMBL" id="FNOM01000009">
    <property type="protein sequence ID" value="SDX49015.1"/>
    <property type="molecule type" value="Genomic_DNA"/>
</dbReference>
<dbReference type="InterPro" id="IPR026037">
    <property type="entry name" value="PgpA"/>
</dbReference>
<feature type="transmembrane region" description="Helical" evidence="2">
    <location>
        <begin position="138"/>
        <end position="163"/>
    </location>
</feature>
<protein>
    <recommendedName>
        <fullName evidence="1">Phosphatidylglycerophosphatase A</fullName>
        <ecNumber evidence="1">3.1.3.27</ecNumber>
    </recommendedName>
    <alternativeName>
        <fullName evidence="1">Phosphatidylglycerolphosphate phosphatase A</fullName>
    </alternativeName>
</protein>
<dbReference type="PANTHER" id="PTHR36305">
    <property type="entry name" value="PHOSPHATIDYLGLYCEROPHOSPHATASE A"/>
    <property type="match status" value="1"/>
</dbReference>
<dbReference type="OrthoDB" id="9804091at2"/>
<evidence type="ECO:0000259" key="3">
    <source>
        <dbReference type="Pfam" id="PF04608"/>
    </source>
</evidence>
<dbReference type="InterPro" id="IPR007686">
    <property type="entry name" value="YutG/PgpA"/>
</dbReference>
<dbReference type="PANTHER" id="PTHR36305:SF1">
    <property type="entry name" value="PHOSPHATIDYLGLYCEROPHOSPHATASE A"/>
    <property type="match status" value="1"/>
</dbReference>